<dbReference type="RefSeq" id="WP_187724715.1">
    <property type="nucleotide sequence ID" value="NZ_CP060783.1"/>
</dbReference>
<dbReference type="EMBL" id="CP060783">
    <property type="protein sequence ID" value="QNP49123.1"/>
    <property type="molecule type" value="Genomic_DNA"/>
</dbReference>
<dbReference type="KEGG" id="daer:H9K75_02970"/>
<feature type="transmembrane region" description="Helical" evidence="1">
    <location>
        <begin position="97"/>
        <end position="120"/>
    </location>
</feature>
<name>A0A7H0GLF7_9BURK</name>
<keyword evidence="3" id="KW-1185">Reference proteome</keyword>
<feature type="transmembrane region" description="Helical" evidence="1">
    <location>
        <begin position="63"/>
        <end position="85"/>
    </location>
</feature>
<reference evidence="2 3" key="1">
    <citation type="submission" date="2020-08" db="EMBL/GenBank/DDBJ databases">
        <title>Genome sequence of Diaphorobacter aerolatus KACC 16536T.</title>
        <authorList>
            <person name="Hyun D.-W."/>
            <person name="Bae J.-W."/>
        </authorList>
    </citation>
    <scope>NUCLEOTIDE SEQUENCE [LARGE SCALE GENOMIC DNA]</scope>
    <source>
        <strain evidence="2 3">KACC 16536</strain>
    </source>
</reference>
<keyword evidence="1" id="KW-0472">Membrane</keyword>
<dbReference type="Proteomes" id="UP000516028">
    <property type="component" value="Chromosome"/>
</dbReference>
<sequence>MRELKATLAGLCTLIILITCIWIFSPKEYTATRPLWIFIYFIWVSCALFIWHHKKSPKRSIQWLELTAYSIAAAGLWFCFARLISHVTGSFDQGLSLFIDIGISLLITPGITFIALTGWVRSLFLKSRSDDDFK</sequence>
<gene>
    <name evidence="2" type="ORF">H9K75_02970</name>
</gene>
<feature type="transmembrane region" description="Helical" evidence="1">
    <location>
        <begin position="31"/>
        <end position="51"/>
    </location>
</feature>
<evidence type="ECO:0000313" key="3">
    <source>
        <dbReference type="Proteomes" id="UP000516028"/>
    </source>
</evidence>
<accession>A0A7H0GLF7</accession>
<protein>
    <submittedName>
        <fullName evidence="2">Uncharacterized protein</fullName>
    </submittedName>
</protein>
<keyword evidence="1" id="KW-1133">Transmembrane helix</keyword>
<feature type="transmembrane region" description="Helical" evidence="1">
    <location>
        <begin position="7"/>
        <end position="25"/>
    </location>
</feature>
<evidence type="ECO:0000313" key="2">
    <source>
        <dbReference type="EMBL" id="QNP49123.1"/>
    </source>
</evidence>
<proteinExistence type="predicted"/>
<dbReference type="AlphaFoldDB" id="A0A7H0GLF7"/>
<organism evidence="2 3">
    <name type="scientific">Diaphorobacter aerolatus</name>
    <dbReference type="NCBI Taxonomy" id="1288495"/>
    <lineage>
        <taxon>Bacteria</taxon>
        <taxon>Pseudomonadati</taxon>
        <taxon>Pseudomonadota</taxon>
        <taxon>Betaproteobacteria</taxon>
        <taxon>Burkholderiales</taxon>
        <taxon>Comamonadaceae</taxon>
        <taxon>Diaphorobacter</taxon>
    </lineage>
</organism>
<evidence type="ECO:0000256" key="1">
    <source>
        <dbReference type="SAM" id="Phobius"/>
    </source>
</evidence>
<keyword evidence="1" id="KW-0812">Transmembrane</keyword>